<evidence type="ECO:0000313" key="8">
    <source>
        <dbReference type="Proteomes" id="UP000295008"/>
    </source>
</evidence>
<evidence type="ECO:0000259" key="6">
    <source>
        <dbReference type="PROSITE" id="PS51123"/>
    </source>
</evidence>
<dbReference type="InterPro" id="IPR036737">
    <property type="entry name" value="OmpA-like_sf"/>
</dbReference>
<comment type="caution">
    <text evidence="7">The sequence shown here is derived from an EMBL/GenBank/DDBJ whole genome shotgun (WGS) entry which is preliminary data.</text>
</comment>
<dbReference type="SUPFAM" id="SSF103088">
    <property type="entry name" value="OmpA-like"/>
    <property type="match status" value="1"/>
</dbReference>
<feature type="region of interest" description="Disordered" evidence="5">
    <location>
        <begin position="222"/>
        <end position="268"/>
    </location>
</feature>
<dbReference type="AlphaFoldDB" id="A0A4R1RIL8"/>
<dbReference type="PRINTS" id="PR01021">
    <property type="entry name" value="OMPADOMAIN"/>
</dbReference>
<evidence type="ECO:0000256" key="2">
    <source>
        <dbReference type="ARBA" id="ARBA00023136"/>
    </source>
</evidence>
<dbReference type="Gene3D" id="3.30.1330.60">
    <property type="entry name" value="OmpA-like domain"/>
    <property type="match status" value="1"/>
</dbReference>
<proteinExistence type="predicted"/>
<keyword evidence="3" id="KW-0998">Cell outer membrane</keyword>
<dbReference type="PANTHER" id="PTHR30329:SF21">
    <property type="entry name" value="LIPOPROTEIN YIAD-RELATED"/>
    <property type="match status" value="1"/>
</dbReference>
<dbReference type="PROSITE" id="PS51123">
    <property type="entry name" value="OMPA_2"/>
    <property type="match status" value="1"/>
</dbReference>
<evidence type="ECO:0000313" key="7">
    <source>
        <dbReference type="EMBL" id="TCL65944.1"/>
    </source>
</evidence>
<keyword evidence="8" id="KW-1185">Reference proteome</keyword>
<dbReference type="Proteomes" id="UP000295008">
    <property type="component" value="Unassembled WGS sequence"/>
</dbReference>
<comment type="subcellular location">
    <subcellularLocation>
        <location evidence="1">Cell outer membrane</location>
    </subcellularLocation>
</comment>
<dbReference type="PANTHER" id="PTHR30329">
    <property type="entry name" value="STATOR ELEMENT OF FLAGELLAR MOTOR COMPLEX"/>
    <property type="match status" value="1"/>
</dbReference>
<dbReference type="CDD" id="cd07185">
    <property type="entry name" value="OmpA_C-like"/>
    <property type="match status" value="1"/>
</dbReference>
<evidence type="ECO:0000256" key="5">
    <source>
        <dbReference type="SAM" id="MobiDB-lite"/>
    </source>
</evidence>
<reference evidence="7 8" key="1">
    <citation type="submission" date="2019-03" db="EMBL/GenBank/DDBJ databases">
        <title>Genomic Encyclopedia of Type Strains, Phase IV (KMG-IV): sequencing the most valuable type-strain genomes for metagenomic binning, comparative biology and taxonomic classification.</title>
        <authorList>
            <person name="Goeker M."/>
        </authorList>
    </citation>
    <scope>NUCLEOTIDE SEQUENCE [LARGE SCALE GENOMIC DNA]</scope>
    <source>
        <strain evidence="7 8">LX-B</strain>
    </source>
</reference>
<dbReference type="GO" id="GO:0009279">
    <property type="term" value="C:cell outer membrane"/>
    <property type="evidence" value="ECO:0007669"/>
    <property type="project" value="UniProtKB-SubCell"/>
</dbReference>
<accession>A0A4R1RIL8</accession>
<dbReference type="InterPro" id="IPR006665">
    <property type="entry name" value="OmpA-like"/>
</dbReference>
<dbReference type="InterPro" id="IPR006664">
    <property type="entry name" value="OMP_bac"/>
</dbReference>
<dbReference type="EMBL" id="SLUN01000016">
    <property type="protein sequence ID" value="TCL65944.1"/>
    <property type="molecule type" value="Genomic_DNA"/>
</dbReference>
<sequence>MRKKLLSLFILAILISGGISRPAQGFWSRPQEVMLSTFEGRSNTQIELAVNAKKLGTEVEIRLLKEGQPDIVATGLRRPARDQIIGILDLREKAIGAWDVEIVNHYRFLFIKFRRATLIRRGFVITNPTLGLAGVAPRESSGESAVGVTLIGAGFRPGTAVTLENGVASRGAAQVHVLSDTLLTCRFDLIGLEAGVYDLKVVGDDGQQSVFRGAFAVRPSLSIPELRDPAPEPASQTPSLTADGAEGESEPSESPGAGTPGTEERAASPANRLFKPVFFALNKTVLRADQLPALEEAAAFLRQHSQGYLILGGHTDERGDRRYNQQLAAARIEAVKRYLIRQGIVRTRLIGYPFGEAQPARTGHDPDAWAYNRRVDLLYSEERLSPDKAWQLMRP</sequence>
<evidence type="ECO:0000256" key="4">
    <source>
        <dbReference type="PROSITE-ProRule" id="PRU00473"/>
    </source>
</evidence>
<keyword evidence="2 4" id="KW-0472">Membrane</keyword>
<name>A0A4R1RIL8_HYDET</name>
<evidence type="ECO:0000256" key="3">
    <source>
        <dbReference type="ARBA" id="ARBA00023237"/>
    </source>
</evidence>
<organism evidence="7 8">
    <name type="scientific">Hydrogenispora ethanolica</name>
    <dbReference type="NCBI Taxonomy" id="1082276"/>
    <lineage>
        <taxon>Bacteria</taxon>
        <taxon>Bacillati</taxon>
        <taxon>Bacillota</taxon>
        <taxon>Hydrogenispora</taxon>
    </lineage>
</organism>
<gene>
    <name evidence="7" type="ORF">EDC14_101674</name>
</gene>
<protein>
    <submittedName>
        <fullName evidence="7">Outer membrane protein OmpA-like peptidoglycan-associated protein</fullName>
    </submittedName>
</protein>
<feature type="domain" description="OmpA-like" evidence="6">
    <location>
        <begin position="266"/>
        <end position="383"/>
    </location>
</feature>
<dbReference type="Pfam" id="PF00691">
    <property type="entry name" value="OmpA"/>
    <property type="match status" value="1"/>
</dbReference>
<dbReference type="InterPro" id="IPR050330">
    <property type="entry name" value="Bact_OuterMem_StrucFunc"/>
</dbReference>
<feature type="compositionally biased region" description="Low complexity" evidence="5">
    <location>
        <begin position="252"/>
        <end position="261"/>
    </location>
</feature>
<evidence type="ECO:0000256" key="1">
    <source>
        <dbReference type="ARBA" id="ARBA00004442"/>
    </source>
</evidence>
<dbReference type="RefSeq" id="WP_165908014.1">
    <property type="nucleotide sequence ID" value="NZ_SLUN01000016.1"/>
</dbReference>